<name>A0AAD2DIG0_9LAMI</name>
<organism evidence="1 2">
    <name type="scientific">Fraxinus pennsylvanica</name>
    <dbReference type="NCBI Taxonomy" id="56036"/>
    <lineage>
        <taxon>Eukaryota</taxon>
        <taxon>Viridiplantae</taxon>
        <taxon>Streptophyta</taxon>
        <taxon>Embryophyta</taxon>
        <taxon>Tracheophyta</taxon>
        <taxon>Spermatophyta</taxon>
        <taxon>Magnoliopsida</taxon>
        <taxon>eudicotyledons</taxon>
        <taxon>Gunneridae</taxon>
        <taxon>Pentapetalae</taxon>
        <taxon>asterids</taxon>
        <taxon>lamiids</taxon>
        <taxon>Lamiales</taxon>
        <taxon>Oleaceae</taxon>
        <taxon>Oleeae</taxon>
        <taxon>Fraxinus</taxon>
    </lineage>
</organism>
<accession>A0AAD2DIG0</accession>
<dbReference type="InterPro" id="IPR044830">
    <property type="entry name" value="HD-Zip_III"/>
</dbReference>
<protein>
    <submittedName>
        <fullName evidence="1">Uncharacterized protein</fullName>
    </submittedName>
</protein>
<dbReference type="EMBL" id="OU503037">
    <property type="protein sequence ID" value="CAI9755802.1"/>
    <property type="molecule type" value="Genomic_DNA"/>
</dbReference>
<dbReference type="Proteomes" id="UP000834106">
    <property type="component" value="Chromosome 2"/>
</dbReference>
<dbReference type="PANTHER" id="PTHR45950">
    <property type="entry name" value="HOMEOBOX-LEUCINE ZIPPER PROTEIN ATHB-14"/>
    <property type="match status" value="1"/>
</dbReference>
<dbReference type="AlphaFoldDB" id="A0AAD2DIG0"/>
<evidence type="ECO:0000313" key="2">
    <source>
        <dbReference type="Proteomes" id="UP000834106"/>
    </source>
</evidence>
<keyword evidence="2" id="KW-1185">Reference proteome</keyword>
<reference evidence="1" key="1">
    <citation type="submission" date="2023-05" db="EMBL/GenBank/DDBJ databases">
        <authorList>
            <person name="Huff M."/>
        </authorList>
    </citation>
    <scope>NUCLEOTIDE SEQUENCE</scope>
</reference>
<evidence type="ECO:0000313" key="1">
    <source>
        <dbReference type="EMBL" id="CAI9755802.1"/>
    </source>
</evidence>
<dbReference type="GO" id="GO:0003700">
    <property type="term" value="F:DNA-binding transcription factor activity"/>
    <property type="evidence" value="ECO:0007669"/>
    <property type="project" value="InterPro"/>
</dbReference>
<gene>
    <name evidence="1" type="ORF">FPE_LOCUS3233</name>
</gene>
<proteinExistence type="predicted"/>
<sequence length="101" mass="11088">MNVCERSLHGTRASPSAAAASHFLRVEMLPSGYLIRPSLKCARGASTSPNIIVHKMTIAITQETSGEIVYRLGRQPAVLRTFSQRLSRGFNDAINRFNNDG</sequence>
<dbReference type="PANTHER" id="PTHR45950:SF10">
    <property type="entry name" value="HOMEOBOX-LEUCINE ZIPPER PROTEIN REVOLUTA"/>
    <property type="match status" value="1"/>
</dbReference>